<dbReference type="PROSITE" id="PS50151">
    <property type="entry name" value="UVR"/>
    <property type="match status" value="1"/>
</dbReference>
<dbReference type="Pfam" id="PF04851">
    <property type="entry name" value="ResIII"/>
    <property type="match status" value="1"/>
</dbReference>
<comment type="subcellular location">
    <subcellularLocation>
        <location evidence="1 13 14">Cytoplasm</location>
    </subcellularLocation>
</comment>
<feature type="region of interest" description="Disordered" evidence="16">
    <location>
        <begin position="679"/>
        <end position="722"/>
    </location>
</feature>
<accession>A0A840V7X5</accession>
<comment type="similarity">
    <text evidence="2 13 14">Belongs to the UvrB family.</text>
</comment>
<evidence type="ECO:0000256" key="6">
    <source>
        <dbReference type="ARBA" id="ARBA00022769"/>
    </source>
</evidence>
<dbReference type="HAMAP" id="MF_00204">
    <property type="entry name" value="UvrB"/>
    <property type="match status" value="1"/>
</dbReference>
<keyword evidence="15" id="KW-0175">Coiled coil</keyword>
<name>A0A840V7X5_9PROT</name>
<feature type="compositionally biased region" description="Pro residues" evidence="16">
    <location>
        <begin position="682"/>
        <end position="700"/>
    </location>
</feature>
<comment type="domain">
    <text evidence="13">The beta-hairpin motif is involved in DNA binding.</text>
</comment>
<feature type="coiled-coil region" evidence="15">
    <location>
        <begin position="645"/>
        <end position="677"/>
    </location>
</feature>
<dbReference type="Proteomes" id="UP000553706">
    <property type="component" value="Unassembled WGS sequence"/>
</dbReference>
<dbReference type="SMART" id="SM00490">
    <property type="entry name" value="HELICc"/>
    <property type="match status" value="1"/>
</dbReference>
<reference evidence="20 21" key="1">
    <citation type="submission" date="2020-08" db="EMBL/GenBank/DDBJ databases">
        <title>Genomic Encyclopedia of Type Strains, Phase IV (KMG-IV): sequencing the most valuable type-strain genomes for metagenomic binning, comparative biology and taxonomic classification.</title>
        <authorList>
            <person name="Goeker M."/>
        </authorList>
    </citation>
    <scope>NUCLEOTIDE SEQUENCE [LARGE SCALE GENOMIC DNA]</scope>
    <source>
        <strain evidence="20 21">DSM 27026</strain>
    </source>
</reference>
<dbReference type="Gene3D" id="3.40.50.300">
    <property type="entry name" value="P-loop containing nucleotide triphosphate hydrolases"/>
    <property type="match status" value="3"/>
</dbReference>
<dbReference type="InterPro" id="IPR014001">
    <property type="entry name" value="Helicase_ATP-bd"/>
</dbReference>
<evidence type="ECO:0000256" key="11">
    <source>
        <dbReference type="ARBA" id="ARBA00026033"/>
    </source>
</evidence>
<dbReference type="SUPFAM" id="SSF46600">
    <property type="entry name" value="C-terminal UvrC-binding domain of UvrB"/>
    <property type="match status" value="1"/>
</dbReference>
<dbReference type="InterPro" id="IPR006935">
    <property type="entry name" value="Helicase/UvrB_N"/>
</dbReference>
<gene>
    <name evidence="13" type="primary">uvrB</name>
    <name evidence="20" type="ORF">HNP71_000292</name>
</gene>
<evidence type="ECO:0000256" key="10">
    <source>
        <dbReference type="ARBA" id="ARBA00023236"/>
    </source>
</evidence>
<dbReference type="RefSeq" id="WP_183265065.1">
    <property type="nucleotide sequence ID" value="NZ_JACHFJ010000001.1"/>
</dbReference>
<dbReference type="Pfam" id="PF12344">
    <property type="entry name" value="UvrB"/>
    <property type="match status" value="1"/>
</dbReference>
<keyword evidence="3 13" id="KW-0963">Cytoplasm</keyword>
<keyword evidence="4 13" id="KW-0547">Nucleotide-binding</keyword>
<evidence type="ECO:0000256" key="16">
    <source>
        <dbReference type="SAM" id="MobiDB-lite"/>
    </source>
</evidence>
<dbReference type="CDD" id="cd17916">
    <property type="entry name" value="DEXHc_UvrB"/>
    <property type="match status" value="1"/>
</dbReference>
<dbReference type="EMBL" id="JACHFJ010000001">
    <property type="protein sequence ID" value="MBB5372068.1"/>
    <property type="molecule type" value="Genomic_DNA"/>
</dbReference>
<dbReference type="PROSITE" id="PS51192">
    <property type="entry name" value="HELICASE_ATP_BIND_1"/>
    <property type="match status" value="1"/>
</dbReference>
<evidence type="ECO:0000259" key="17">
    <source>
        <dbReference type="PROSITE" id="PS50151"/>
    </source>
</evidence>
<dbReference type="GO" id="GO:0009381">
    <property type="term" value="F:excinuclease ABC activity"/>
    <property type="evidence" value="ECO:0007669"/>
    <property type="project" value="UniProtKB-UniRule"/>
</dbReference>
<dbReference type="GO" id="GO:0009380">
    <property type="term" value="C:excinuclease repair complex"/>
    <property type="evidence" value="ECO:0007669"/>
    <property type="project" value="InterPro"/>
</dbReference>
<dbReference type="InterPro" id="IPR036876">
    <property type="entry name" value="UVR_dom_sf"/>
</dbReference>
<comment type="caution">
    <text evidence="20">The sequence shown here is derived from an EMBL/GenBank/DDBJ whole genome shotgun (WGS) entry which is preliminary data.</text>
</comment>
<evidence type="ECO:0000313" key="21">
    <source>
        <dbReference type="Proteomes" id="UP000553706"/>
    </source>
</evidence>
<organism evidence="20 21">
    <name type="scientific">Acidocella aromatica</name>
    <dbReference type="NCBI Taxonomy" id="1303579"/>
    <lineage>
        <taxon>Bacteria</taxon>
        <taxon>Pseudomonadati</taxon>
        <taxon>Pseudomonadota</taxon>
        <taxon>Alphaproteobacteria</taxon>
        <taxon>Acetobacterales</taxon>
        <taxon>Acidocellaceae</taxon>
        <taxon>Acidocella</taxon>
    </lineage>
</organism>
<keyword evidence="10 13" id="KW-0742">SOS response</keyword>
<dbReference type="PANTHER" id="PTHR24029:SF0">
    <property type="entry name" value="UVRABC SYSTEM PROTEIN B"/>
    <property type="match status" value="1"/>
</dbReference>
<dbReference type="Gene3D" id="4.10.860.10">
    <property type="entry name" value="UVR domain"/>
    <property type="match status" value="1"/>
</dbReference>
<dbReference type="InterPro" id="IPR004807">
    <property type="entry name" value="UvrB"/>
</dbReference>
<keyword evidence="9 13" id="KW-0234">DNA repair</keyword>
<evidence type="ECO:0000256" key="8">
    <source>
        <dbReference type="ARBA" id="ARBA00022881"/>
    </source>
</evidence>
<comment type="function">
    <text evidence="13">The UvrABC repair system catalyzes the recognition and processing of DNA lesions. A damage recognition complex composed of 2 UvrA and 2 UvrB subunits scans DNA for abnormalities. Upon binding of the UvrA(2)B(2) complex to a putative damaged site, the DNA wraps around one UvrB monomer. DNA wrap is dependent on ATP binding by UvrB and probably causes local melting of the DNA helix, facilitating insertion of UvrB beta-hairpin between the DNA strands. Then UvrB probes one DNA strand for the presence of a lesion. If a lesion is found the UvrA subunits dissociate and the UvrB-DNA preincision complex is formed. This complex is subsequently bound by UvrC and the second UvrB is released. If no lesion is found, the DNA wraps around the other UvrB subunit that will check the other stand for damage.</text>
</comment>
<sequence>MCATPLLFIPEKPEPRPLLKPLRVVSEYQPSGDQPTAIKQLVEGISASERDQVLLGVTGSGKTFTMAKVIEAVQRPALVLAPNKTLAAQLYAEMKSFFPDNAVEYFVSYYDYYQPEAYVPRSDTYIEKDSAINETIDRMRHAATQALLERGDVIIVASVSCIYGIGSVETYSKMVVRLETGGRIERDALAKALVDLQYRRNDAAFTRGTFRLRGEIVDIFPSQFEDRAWRVSLFGDEIEKISEFDPLTGEQVTVLDTISIYANSHYVTPRPTLNQAIGKIKAELKQRLDEFTVAGKLLEAERLLQRTTFDIEMLETTGVCKGIENYSRYLSGRNPGDPPPTLFEYLPENALLVVDESHVTVPQIGGMFKGDFARKSILAEYGFRLPSCIDNRPLKFEEWESFRPQSVFVSATPGPWELERTQGVFAEQVIRPTGLVDPVTEIRPVEHQVDDLLGECRTVVAKGGRVLVTTLTKRMAEDLTEYLGEQGLKVRYLHSDVDTLERIEIIRDLRLGAYDVLVGINLLREGLDIPECMLVAILDADKEGFLRSVTSLVQTIGRAARNVEGRVILYADTMTRSLKQALDETARRRAKQMAWNEAHGITPQSVKKNIGEVIHSVFEQDYVTVAPVKDSAADEFVGKDLGAVITTLETRMRKAAADLEFEEAARLRDEIKRLEALALGLEPPPVPRSSPGRPRGPVPLGPGGGGYDPASRKKGRGRAKTR</sequence>
<evidence type="ECO:0000256" key="5">
    <source>
        <dbReference type="ARBA" id="ARBA00022763"/>
    </source>
</evidence>
<dbReference type="GO" id="GO:0009432">
    <property type="term" value="P:SOS response"/>
    <property type="evidence" value="ECO:0007669"/>
    <property type="project" value="UniProtKB-UniRule"/>
</dbReference>
<evidence type="ECO:0000313" key="20">
    <source>
        <dbReference type="EMBL" id="MBB5372068.1"/>
    </source>
</evidence>
<feature type="domain" description="Helicase ATP-binding" evidence="18">
    <location>
        <begin position="43"/>
        <end position="199"/>
    </location>
</feature>
<dbReference type="Pfam" id="PF17757">
    <property type="entry name" value="UvrB_inter"/>
    <property type="match status" value="1"/>
</dbReference>
<dbReference type="InterPro" id="IPR041471">
    <property type="entry name" value="UvrB_inter"/>
</dbReference>
<dbReference type="GO" id="GO:0005524">
    <property type="term" value="F:ATP binding"/>
    <property type="evidence" value="ECO:0007669"/>
    <property type="project" value="UniProtKB-UniRule"/>
</dbReference>
<feature type="domain" description="Helicase C-terminal" evidence="19">
    <location>
        <begin position="448"/>
        <end position="614"/>
    </location>
</feature>
<feature type="domain" description="UVR" evidence="17">
    <location>
        <begin position="642"/>
        <end position="677"/>
    </location>
</feature>
<keyword evidence="8 13" id="KW-0267">Excision nuclease</keyword>
<dbReference type="InterPro" id="IPR001943">
    <property type="entry name" value="UVR_dom"/>
</dbReference>
<evidence type="ECO:0000256" key="14">
    <source>
        <dbReference type="RuleBase" id="RU003587"/>
    </source>
</evidence>
<feature type="binding site" evidence="13">
    <location>
        <begin position="56"/>
        <end position="63"/>
    </location>
    <ligand>
        <name>ATP</name>
        <dbReference type="ChEBI" id="CHEBI:30616"/>
    </ligand>
</feature>
<dbReference type="NCBIfam" id="TIGR00631">
    <property type="entry name" value="uvrb"/>
    <property type="match status" value="1"/>
</dbReference>
<feature type="compositionally biased region" description="Basic residues" evidence="16">
    <location>
        <begin position="712"/>
        <end position="722"/>
    </location>
</feature>
<evidence type="ECO:0000256" key="1">
    <source>
        <dbReference type="ARBA" id="ARBA00004496"/>
    </source>
</evidence>
<evidence type="ECO:0000256" key="3">
    <source>
        <dbReference type="ARBA" id="ARBA00022490"/>
    </source>
</evidence>
<dbReference type="NCBIfam" id="NF003673">
    <property type="entry name" value="PRK05298.1"/>
    <property type="match status" value="1"/>
</dbReference>
<evidence type="ECO:0000259" key="19">
    <source>
        <dbReference type="PROSITE" id="PS51194"/>
    </source>
</evidence>
<comment type="subunit">
    <text evidence="11 13 14">Forms a heterotetramer with UvrA during the search for lesions. Interacts with UvrC in an incision complex.</text>
</comment>
<evidence type="ECO:0000256" key="2">
    <source>
        <dbReference type="ARBA" id="ARBA00008533"/>
    </source>
</evidence>
<dbReference type="GO" id="GO:0006289">
    <property type="term" value="P:nucleotide-excision repair"/>
    <property type="evidence" value="ECO:0007669"/>
    <property type="project" value="UniProtKB-UniRule"/>
</dbReference>
<evidence type="ECO:0000259" key="18">
    <source>
        <dbReference type="PROSITE" id="PS51192"/>
    </source>
</evidence>
<dbReference type="Pfam" id="PF02151">
    <property type="entry name" value="UVR"/>
    <property type="match status" value="1"/>
</dbReference>
<dbReference type="PANTHER" id="PTHR24029">
    <property type="entry name" value="UVRABC SYSTEM PROTEIN B"/>
    <property type="match status" value="1"/>
</dbReference>
<dbReference type="GO" id="GO:0005737">
    <property type="term" value="C:cytoplasm"/>
    <property type="evidence" value="ECO:0007669"/>
    <property type="project" value="UniProtKB-SubCell"/>
</dbReference>
<evidence type="ECO:0000256" key="4">
    <source>
        <dbReference type="ARBA" id="ARBA00022741"/>
    </source>
</evidence>
<dbReference type="InterPro" id="IPR024759">
    <property type="entry name" value="UvrB_YAD/RRR_dom"/>
</dbReference>
<dbReference type="PROSITE" id="PS51194">
    <property type="entry name" value="HELICASE_CTER"/>
    <property type="match status" value="1"/>
</dbReference>
<evidence type="ECO:0000256" key="12">
    <source>
        <dbReference type="ARBA" id="ARBA00029504"/>
    </source>
</evidence>
<dbReference type="InterPro" id="IPR027417">
    <property type="entry name" value="P-loop_NTPase"/>
</dbReference>
<dbReference type="GO" id="GO:0003677">
    <property type="term" value="F:DNA binding"/>
    <property type="evidence" value="ECO:0007669"/>
    <property type="project" value="UniProtKB-UniRule"/>
</dbReference>
<dbReference type="SUPFAM" id="SSF52540">
    <property type="entry name" value="P-loop containing nucleoside triphosphate hydrolases"/>
    <property type="match status" value="2"/>
</dbReference>
<keyword evidence="6 13" id="KW-0228">DNA excision</keyword>
<proteinExistence type="inferred from homology"/>
<keyword evidence="21" id="KW-1185">Reference proteome</keyword>
<dbReference type="AlphaFoldDB" id="A0A840V7X5"/>
<keyword evidence="5 13" id="KW-0227">DNA damage</keyword>
<dbReference type="Pfam" id="PF00271">
    <property type="entry name" value="Helicase_C"/>
    <property type="match status" value="1"/>
</dbReference>
<evidence type="ECO:0000256" key="13">
    <source>
        <dbReference type="HAMAP-Rule" id="MF_00204"/>
    </source>
</evidence>
<keyword evidence="7 13" id="KW-0067">ATP-binding</keyword>
<dbReference type="GO" id="GO:0016887">
    <property type="term" value="F:ATP hydrolysis activity"/>
    <property type="evidence" value="ECO:0007669"/>
    <property type="project" value="InterPro"/>
</dbReference>
<dbReference type="SMART" id="SM00487">
    <property type="entry name" value="DEXDc"/>
    <property type="match status" value="1"/>
</dbReference>
<evidence type="ECO:0000256" key="7">
    <source>
        <dbReference type="ARBA" id="ARBA00022840"/>
    </source>
</evidence>
<protein>
    <recommendedName>
        <fullName evidence="12 13">UvrABC system protein B</fullName>
        <shortName evidence="13">Protein UvrB</shortName>
    </recommendedName>
    <alternativeName>
        <fullName evidence="13">Excinuclease ABC subunit B</fullName>
    </alternativeName>
</protein>
<dbReference type="CDD" id="cd18790">
    <property type="entry name" value="SF2_C_UvrB"/>
    <property type="match status" value="1"/>
</dbReference>
<feature type="short sequence motif" description="Beta-hairpin" evidence="13">
    <location>
        <begin position="109"/>
        <end position="132"/>
    </location>
</feature>
<dbReference type="InterPro" id="IPR001650">
    <property type="entry name" value="Helicase_C-like"/>
</dbReference>
<evidence type="ECO:0000256" key="15">
    <source>
        <dbReference type="SAM" id="Coils"/>
    </source>
</evidence>
<evidence type="ECO:0000256" key="9">
    <source>
        <dbReference type="ARBA" id="ARBA00023204"/>
    </source>
</evidence>